<feature type="region of interest" description="Disordered" evidence="1">
    <location>
        <begin position="36"/>
        <end position="70"/>
    </location>
</feature>
<evidence type="ECO:0000256" key="1">
    <source>
        <dbReference type="SAM" id="MobiDB-lite"/>
    </source>
</evidence>
<dbReference type="AlphaFoldDB" id="A0A4C1YA41"/>
<dbReference type="Proteomes" id="UP000299102">
    <property type="component" value="Unassembled WGS sequence"/>
</dbReference>
<protein>
    <submittedName>
        <fullName evidence="2">Uncharacterized protein</fullName>
    </submittedName>
</protein>
<gene>
    <name evidence="2" type="ORF">EVAR_57719_1</name>
</gene>
<accession>A0A4C1YA41</accession>
<reference evidence="2 3" key="1">
    <citation type="journal article" date="2019" name="Commun. Biol.">
        <title>The bagworm genome reveals a unique fibroin gene that provides high tensile strength.</title>
        <authorList>
            <person name="Kono N."/>
            <person name="Nakamura H."/>
            <person name="Ohtoshi R."/>
            <person name="Tomita M."/>
            <person name="Numata K."/>
            <person name="Arakawa K."/>
        </authorList>
    </citation>
    <scope>NUCLEOTIDE SEQUENCE [LARGE SCALE GENOMIC DNA]</scope>
</reference>
<evidence type="ECO:0000313" key="2">
    <source>
        <dbReference type="EMBL" id="GBP71335.1"/>
    </source>
</evidence>
<dbReference type="EMBL" id="BGZK01001104">
    <property type="protein sequence ID" value="GBP71335.1"/>
    <property type="molecule type" value="Genomic_DNA"/>
</dbReference>
<sequence>MRNVVQRGSVREHWNTNYPQKPRLGILQLKSTKMMTASPKARRAQRSRRSNFLGDGRGCTSVDPPGRPGTVLGGRLFTHRLVEGVEAWRELAPVGAELLAARAGKFNKSRGGTEDIFEGLLELGIFL</sequence>
<name>A0A4C1YA41_EUMVA</name>
<keyword evidence="3" id="KW-1185">Reference proteome</keyword>
<evidence type="ECO:0000313" key="3">
    <source>
        <dbReference type="Proteomes" id="UP000299102"/>
    </source>
</evidence>
<organism evidence="2 3">
    <name type="scientific">Eumeta variegata</name>
    <name type="common">Bagworm moth</name>
    <name type="synonym">Eumeta japonica</name>
    <dbReference type="NCBI Taxonomy" id="151549"/>
    <lineage>
        <taxon>Eukaryota</taxon>
        <taxon>Metazoa</taxon>
        <taxon>Ecdysozoa</taxon>
        <taxon>Arthropoda</taxon>
        <taxon>Hexapoda</taxon>
        <taxon>Insecta</taxon>
        <taxon>Pterygota</taxon>
        <taxon>Neoptera</taxon>
        <taxon>Endopterygota</taxon>
        <taxon>Lepidoptera</taxon>
        <taxon>Glossata</taxon>
        <taxon>Ditrysia</taxon>
        <taxon>Tineoidea</taxon>
        <taxon>Psychidae</taxon>
        <taxon>Oiketicinae</taxon>
        <taxon>Eumeta</taxon>
    </lineage>
</organism>
<proteinExistence type="predicted"/>
<comment type="caution">
    <text evidence="2">The sequence shown here is derived from an EMBL/GenBank/DDBJ whole genome shotgun (WGS) entry which is preliminary data.</text>
</comment>
<feature type="compositionally biased region" description="Basic residues" evidence="1">
    <location>
        <begin position="40"/>
        <end position="49"/>
    </location>
</feature>